<dbReference type="KEGG" id="eaz:JHT90_10445"/>
<dbReference type="PANTHER" id="PTHR30400">
    <property type="entry name" value="MONOFUNCTIONAL BIOSYNTHETIC PEPTIDOGLYCAN TRANSGLYCOSYLASE"/>
    <property type="match status" value="1"/>
</dbReference>
<name>A0A974NE45_9GAMM</name>
<dbReference type="Proteomes" id="UP000595278">
    <property type="component" value="Chromosome"/>
</dbReference>
<evidence type="ECO:0000256" key="7">
    <source>
        <dbReference type="ARBA" id="ARBA00022984"/>
    </source>
</evidence>
<dbReference type="EC" id="2.4.99.28" evidence="11"/>
<dbReference type="GO" id="GO:0009274">
    <property type="term" value="C:peptidoglycan-based cell wall"/>
    <property type="evidence" value="ECO:0007669"/>
    <property type="project" value="InterPro"/>
</dbReference>
<dbReference type="AlphaFoldDB" id="A0A974NE45"/>
<evidence type="ECO:0000256" key="6">
    <source>
        <dbReference type="ARBA" id="ARBA00022960"/>
    </source>
</evidence>
<comment type="pathway">
    <text evidence="11">Cell wall biogenesis; peptidoglycan biosynthesis.</text>
</comment>
<keyword evidence="1 11" id="KW-1003">Cell membrane</keyword>
<comment type="subcellular location">
    <subcellularLocation>
        <location evidence="11">Cell inner membrane</location>
        <topology evidence="11">Single-pass membrane protein</topology>
    </subcellularLocation>
</comment>
<accession>A0A974NE45</accession>
<organism evidence="13 14">
    <name type="scientific">Entomomonas asaccharolytica</name>
    <dbReference type="NCBI Taxonomy" id="2785331"/>
    <lineage>
        <taxon>Bacteria</taxon>
        <taxon>Pseudomonadati</taxon>
        <taxon>Pseudomonadota</taxon>
        <taxon>Gammaproteobacteria</taxon>
        <taxon>Pseudomonadales</taxon>
        <taxon>Pseudomonadaceae</taxon>
        <taxon>Entomomonas</taxon>
    </lineage>
</organism>
<dbReference type="Gene3D" id="1.10.3810.10">
    <property type="entry name" value="Biosynthetic peptidoglycan transglycosylase-like"/>
    <property type="match status" value="1"/>
</dbReference>
<keyword evidence="14" id="KW-1185">Reference proteome</keyword>
<dbReference type="HAMAP" id="MF_00766">
    <property type="entry name" value="PGT_MtgA"/>
    <property type="match status" value="1"/>
</dbReference>
<evidence type="ECO:0000256" key="4">
    <source>
        <dbReference type="ARBA" id="ARBA00022679"/>
    </source>
</evidence>
<evidence type="ECO:0000313" key="14">
    <source>
        <dbReference type="Proteomes" id="UP000595278"/>
    </source>
</evidence>
<keyword evidence="7 11" id="KW-0573">Peptidoglycan synthesis</keyword>
<comment type="catalytic activity">
    <reaction evidence="11">
        <text>[GlcNAc-(1-&gt;4)-Mur2Ac(oyl-L-Ala-gamma-D-Glu-L-Lys-D-Ala-D-Ala)](n)-di-trans,octa-cis-undecaprenyl diphosphate + beta-D-GlcNAc-(1-&gt;4)-Mur2Ac(oyl-L-Ala-gamma-D-Glu-L-Lys-D-Ala-D-Ala)-di-trans,octa-cis-undecaprenyl diphosphate = [GlcNAc-(1-&gt;4)-Mur2Ac(oyl-L-Ala-gamma-D-Glu-L-Lys-D-Ala-D-Ala)](n+1)-di-trans,octa-cis-undecaprenyl diphosphate + di-trans,octa-cis-undecaprenyl diphosphate + H(+)</text>
        <dbReference type="Rhea" id="RHEA:23708"/>
        <dbReference type="Rhea" id="RHEA-COMP:9602"/>
        <dbReference type="Rhea" id="RHEA-COMP:9603"/>
        <dbReference type="ChEBI" id="CHEBI:15378"/>
        <dbReference type="ChEBI" id="CHEBI:58405"/>
        <dbReference type="ChEBI" id="CHEBI:60033"/>
        <dbReference type="ChEBI" id="CHEBI:78435"/>
        <dbReference type="EC" id="2.4.99.28"/>
    </reaction>
</comment>
<evidence type="ECO:0000313" key="13">
    <source>
        <dbReference type="EMBL" id="QQP84819.1"/>
    </source>
</evidence>
<feature type="transmembrane region" description="Helical" evidence="11">
    <location>
        <begin position="20"/>
        <end position="43"/>
    </location>
</feature>
<dbReference type="GO" id="GO:0008955">
    <property type="term" value="F:peptidoglycan glycosyltransferase activity"/>
    <property type="evidence" value="ECO:0007669"/>
    <property type="project" value="UniProtKB-UniRule"/>
</dbReference>
<comment type="function">
    <text evidence="11">Peptidoglycan polymerase that catalyzes glycan chain elongation from lipid-linked precursors.</text>
</comment>
<keyword evidence="9 11" id="KW-0472">Membrane</keyword>
<keyword evidence="6 11" id="KW-0133">Cell shape</keyword>
<keyword evidence="3 11" id="KW-0328">Glycosyltransferase</keyword>
<evidence type="ECO:0000256" key="9">
    <source>
        <dbReference type="ARBA" id="ARBA00023136"/>
    </source>
</evidence>
<keyword evidence="5 11" id="KW-0812">Transmembrane</keyword>
<dbReference type="GO" id="GO:0016763">
    <property type="term" value="F:pentosyltransferase activity"/>
    <property type="evidence" value="ECO:0007669"/>
    <property type="project" value="InterPro"/>
</dbReference>
<dbReference type="RefSeq" id="WP_201090716.1">
    <property type="nucleotide sequence ID" value="NZ_JBHTMG010000006.1"/>
</dbReference>
<dbReference type="GO" id="GO:0071555">
    <property type="term" value="P:cell wall organization"/>
    <property type="evidence" value="ECO:0007669"/>
    <property type="project" value="UniProtKB-KW"/>
</dbReference>
<evidence type="ECO:0000256" key="8">
    <source>
        <dbReference type="ARBA" id="ARBA00022989"/>
    </source>
</evidence>
<evidence type="ECO:0000256" key="5">
    <source>
        <dbReference type="ARBA" id="ARBA00022692"/>
    </source>
</evidence>
<keyword evidence="10 11" id="KW-0961">Cell wall biogenesis/degradation</keyword>
<dbReference type="GO" id="GO:0009252">
    <property type="term" value="P:peptidoglycan biosynthetic process"/>
    <property type="evidence" value="ECO:0007669"/>
    <property type="project" value="UniProtKB-UniRule"/>
</dbReference>
<dbReference type="EMBL" id="CP067393">
    <property type="protein sequence ID" value="QQP84819.1"/>
    <property type="molecule type" value="Genomic_DNA"/>
</dbReference>
<keyword evidence="4 11" id="KW-0808">Transferase</keyword>
<dbReference type="InterPro" id="IPR023346">
    <property type="entry name" value="Lysozyme-like_dom_sf"/>
</dbReference>
<reference evidence="13 14" key="1">
    <citation type="submission" date="2021-01" db="EMBL/GenBank/DDBJ databases">
        <title>Entomomonas sp. F2A isolated from a house cricket (Acheta domesticus).</title>
        <authorList>
            <person name="Spergser J."/>
            <person name="Busse H.-J."/>
        </authorList>
    </citation>
    <scope>NUCLEOTIDE SEQUENCE [LARGE SCALE GENOMIC DNA]</scope>
    <source>
        <strain evidence="13 14">F2A</strain>
    </source>
</reference>
<keyword evidence="8 11" id="KW-1133">Transmembrane helix</keyword>
<evidence type="ECO:0000256" key="11">
    <source>
        <dbReference type="HAMAP-Rule" id="MF_00766"/>
    </source>
</evidence>
<dbReference type="GO" id="GO:0005886">
    <property type="term" value="C:plasma membrane"/>
    <property type="evidence" value="ECO:0007669"/>
    <property type="project" value="UniProtKB-SubCell"/>
</dbReference>
<dbReference type="InterPro" id="IPR036950">
    <property type="entry name" value="PBP_transglycosylase"/>
</dbReference>
<protein>
    <recommendedName>
        <fullName evidence="11">Biosynthetic peptidoglycan transglycosylase</fullName>
        <ecNumber evidence="11">2.4.99.28</ecNumber>
    </recommendedName>
    <alternativeName>
        <fullName evidence="11">Glycan polymerase</fullName>
    </alternativeName>
    <alternativeName>
        <fullName evidence="11">Peptidoglycan glycosyltransferase MtgA</fullName>
        <shortName evidence="11">PGT</shortName>
    </alternativeName>
</protein>
<keyword evidence="2 11" id="KW-0997">Cell inner membrane</keyword>
<dbReference type="Pfam" id="PF00912">
    <property type="entry name" value="Transgly"/>
    <property type="match status" value="1"/>
</dbReference>
<proteinExistence type="inferred from homology"/>
<dbReference type="InterPro" id="IPR001264">
    <property type="entry name" value="Glyco_trans_51"/>
</dbReference>
<evidence type="ECO:0000256" key="2">
    <source>
        <dbReference type="ARBA" id="ARBA00022519"/>
    </source>
</evidence>
<dbReference type="SUPFAM" id="SSF53955">
    <property type="entry name" value="Lysozyme-like"/>
    <property type="match status" value="1"/>
</dbReference>
<evidence type="ECO:0000259" key="12">
    <source>
        <dbReference type="Pfam" id="PF00912"/>
    </source>
</evidence>
<feature type="domain" description="Glycosyl transferase family 51" evidence="12">
    <location>
        <begin position="67"/>
        <end position="231"/>
    </location>
</feature>
<dbReference type="PANTHER" id="PTHR30400:SF0">
    <property type="entry name" value="BIOSYNTHETIC PEPTIDOGLYCAN TRANSGLYCOSYLASE"/>
    <property type="match status" value="1"/>
</dbReference>
<comment type="similarity">
    <text evidence="11">Belongs to the glycosyltransferase 51 family.</text>
</comment>
<sequence>MAKLIKILQWIRKFFKRLFWITVFSVIGILVMSVLLVLSMRWINPIGTSLMVERKIESWQAGDGLKFQREWKGWYEISDSLKLAVIASEDQNFPYHHGFDMEAIQQALKHNADGGNLRGASTISQQVSKNIFLWSGRSWFRKGVEVWFTAWIELLWSKQRILEVYLNSAEWGNGIFGAEAAAQYYFNTTARQLTKEQASLLAAVLPNPRNWNPAKPTTYINSRGIFIRKQMDNLGGNAFLQKLRCGNDCPQ</sequence>
<dbReference type="GO" id="GO:0008360">
    <property type="term" value="P:regulation of cell shape"/>
    <property type="evidence" value="ECO:0007669"/>
    <property type="project" value="UniProtKB-KW"/>
</dbReference>
<dbReference type="NCBIfam" id="TIGR02070">
    <property type="entry name" value="mono_pep_trsgly"/>
    <property type="match status" value="1"/>
</dbReference>
<gene>
    <name evidence="11 13" type="primary">mtgA</name>
    <name evidence="13" type="ORF">JHT90_10445</name>
</gene>
<dbReference type="InterPro" id="IPR011812">
    <property type="entry name" value="Pep_trsgly"/>
</dbReference>
<evidence type="ECO:0000256" key="10">
    <source>
        <dbReference type="ARBA" id="ARBA00023316"/>
    </source>
</evidence>
<evidence type="ECO:0000256" key="3">
    <source>
        <dbReference type="ARBA" id="ARBA00022676"/>
    </source>
</evidence>
<evidence type="ECO:0000256" key="1">
    <source>
        <dbReference type="ARBA" id="ARBA00022475"/>
    </source>
</evidence>